<name>A0A1Q3CZ01_CEPFO</name>
<dbReference type="AlphaFoldDB" id="A0A1Q3CZ01"/>
<dbReference type="PANTHER" id="PTHR22930">
    <property type="match status" value="1"/>
</dbReference>
<evidence type="ECO:0000313" key="10">
    <source>
        <dbReference type="Proteomes" id="UP000187406"/>
    </source>
</evidence>
<dbReference type="InParanoid" id="A0A1Q3CZ01"/>
<dbReference type="Proteomes" id="UP000187406">
    <property type="component" value="Unassembled WGS sequence"/>
</dbReference>
<evidence type="ECO:0000256" key="6">
    <source>
        <dbReference type="ARBA" id="ARBA00022801"/>
    </source>
</evidence>
<evidence type="ECO:0000256" key="2">
    <source>
        <dbReference type="ARBA" id="ARBA00004123"/>
    </source>
</evidence>
<feature type="non-terminal residue" evidence="9">
    <location>
        <position position="1"/>
    </location>
</feature>
<dbReference type="GO" id="GO:0016787">
    <property type="term" value="F:hydrolase activity"/>
    <property type="evidence" value="ECO:0007669"/>
    <property type="project" value="UniProtKB-KW"/>
</dbReference>
<dbReference type="InterPro" id="IPR045249">
    <property type="entry name" value="HARBI1-like"/>
</dbReference>
<gene>
    <name evidence="9" type="ORF">CFOL_v3_28721</name>
</gene>
<evidence type="ECO:0000256" key="7">
    <source>
        <dbReference type="ARBA" id="ARBA00023242"/>
    </source>
</evidence>
<comment type="cofactor">
    <cofactor evidence="1">
        <name>a divalent metal cation</name>
        <dbReference type="ChEBI" id="CHEBI:60240"/>
    </cofactor>
</comment>
<evidence type="ECO:0000256" key="4">
    <source>
        <dbReference type="ARBA" id="ARBA00022722"/>
    </source>
</evidence>
<sequence length="109" mass="12604">FREIMQHCIGAIDRVHVPVTINPNDQILFIGRKGISIQNVIVACNFNMQFTFSWAGWEGSVHDTHIFYANLRRPNINFPSSTSKYYLVDVRYPPKNGYLGPYKEESCHL</sequence>
<dbReference type="GO" id="GO:0004518">
    <property type="term" value="F:nuclease activity"/>
    <property type="evidence" value="ECO:0007669"/>
    <property type="project" value="UniProtKB-KW"/>
</dbReference>
<comment type="caution">
    <text evidence="9">The sequence shown here is derived from an EMBL/GenBank/DDBJ whole genome shotgun (WGS) entry which is preliminary data.</text>
</comment>
<feature type="non-terminal residue" evidence="9">
    <location>
        <position position="109"/>
    </location>
</feature>
<organism evidence="9 10">
    <name type="scientific">Cephalotus follicularis</name>
    <name type="common">Albany pitcher plant</name>
    <dbReference type="NCBI Taxonomy" id="3775"/>
    <lineage>
        <taxon>Eukaryota</taxon>
        <taxon>Viridiplantae</taxon>
        <taxon>Streptophyta</taxon>
        <taxon>Embryophyta</taxon>
        <taxon>Tracheophyta</taxon>
        <taxon>Spermatophyta</taxon>
        <taxon>Magnoliopsida</taxon>
        <taxon>eudicotyledons</taxon>
        <taxon>Gunneridae</taxon>
        <taxon>Pentapetalae</taxon>
        <taxon>rosids</taxon>
        <taxon>fabids</taxon>
        <taxon>Oxalidales</taxon>
        <taxon>Cephalotaceae</taxon>
        <taxon>Cephalotus</taxon>
    </lineage>
</organism>
<protein>
    <submittedName>
        <fullName evidence="9">DDE_4 domain-containing protein</fullName>
    </submittedName>
</protein>
<evidence type="ECO:0000256" key="1">
    <source>
        <dbReference type="ARBA" id="ARBA00001968"/>
    </source>
</evidence>
<accession>A0A1Q3CZ01</accession>
<dbReference type="Pfam" id="PF13359">
    <property type="entry name" value="DDE_Tnp_4"/>
    <property type="match status" value="1"/>
</dbReference>
<evidence type="ECO:0000259" key="8">
    <source>
        <dbReference type="Pfam" id="PF13359"/>
    </source>
</evidence>
<reference evidence="10" key="1">
    <citation type="submission" date="2016-04" db="EMBL/GenBank/DDBJ databases">
        <title>Cephalotus genome sequencing.</title>
        <authorList>
            <person name="Fukushima K."/>
            <person name="Hasebe M."/>
            <person name="Fang X."/>
        </authorList>
    </citation>
    <scope>NUCLEOTIDE SEQUENCE [LARGE SCALE GENOMIC DNA]</scope>
    <source>
        <strain evidence="10">cv. St1</strain>
    </source>
</reference>
<evidence type="ECO:0000313" key="9">
    <source>
        <dbReference type="EMBL" id="GAV85283.1"/>
    </source>
</evidence>
<dbReference type="STRING" id="3775.A0A1Q3CZ01"/>
<keyword evidence="5" id="KW-0479">Metal-binding</keyword>
<proteinExistence type="inferred from homology"/>
<dbReference type="OrthoDB" id="1681765at2759"/>
<evidence type="ECO:0000256" key="5">
    <source>
        <dbReference type="ARBA" id="ARBA00022723"/>
    </source>
</evidence>
<dbReference type="GO" id="GO:0005634">
    <property type="term" value="C:nucleus"/>
    <property type="evidence" value="ECO:0007669"/>
    <property type="project" value="UniProtKB-SubCell"/>
</dbReference>
<keyword evidence="6" id="KW-0378">Hydrolase</keyword>
<keyword evidence="4" id="KW-0540">Nuclease</keyword>
<dbReference type="EMBL" id="BDDD01003523">
    <property type="protein sequence ID" value="GAV85283.1"/>
    <property type="molecule type" value="Genomic_DNA"/>
</dbReference>
<dbReference type="GO" id="GO:0046872">
    <property type="term" value="F:metal ion binding"/>
    <property type="evidence" value="ECO:0007669"/>
    <property type="project" value="UniProtKB-KW"/>
</dbReference>
<dbReference type="InterPro" id="IPR027806">
    <property type="entry name" value="HARBI1_dom"/>
</dbReference>
<comment type="similarity">
    <text evidence="3">Belongs to the HARBI1 family.</text>
</comment>
<evidence type="ECO:0000256" key="3">
    <source>
        <dbReference type="ARBA" id="ARBA00006958"/>
    </source>
</evidence>
<keyword evidence="10" id="KW-1185">Reference proteome</keyword>
<keyword evidence="7" id="KW-0539">Nucleus</keyword>
<feature type="domain" description="DDE Tnp4" evidence="8">
    <location>
        <begin position="13"/>
        <end position="104"/>
    </location>
</feature>
<comment type="subcellular location">
    <subcellularLocation>
        <location evidence="2">Nucleus</location>
    </subcellularLocation>
</comment>
<dbReference type="PANTHER" id="PTHR22930:SF221">
    <property type="entry name" value="NUCLEASE HARBI1"/>
    <property type="match status" value="1"/>
</dbReference>